<reference evidence="2" key="1">
    <citation type="submission" date="2016-03" db="EMBL/GenBank/DDBJ databases">
        <title>Draft genome sequence of Rosellinia necatrix.</title>
        <authorList>
            <person name="Kanematsu S."/>
        </authorList>
    </citation>
    <scope>NUCLEOTIDE SEQUENCE [LARGE SCALE GENOMIC DNA]</scope>
    <source>
        <strain evidence="2">W97</strain>
    </source>
</reference>
<dbReference type="EMBL" id="DF977450">
    <property type="protein sequence ID" value="GAP83869.2"/>
    <property type="molecule type" value="Genomic_DNA"/>
</dbReference>
<sequence>MSNLANLINPTDSADSINEVVAINEVAATNEVVATDLTDSTNSVKGTNSNRPKRKPALSTTYSAAVKMTDREWDIIFKALYCIEGLDEGDQPKVNYVSFAHLVGYQNHKSLCTVWARIMKKLSDNSERITAKKDRLKNRINNDTDTNQNEEELADQQLGNAYDGRRKRKISGTDNHTIAYNGPHHAAAPPAPKEDDDFDPEVRRPRVKKARTSGLLAKDASYEEIKENGQGKGSCETRIKNFRGSEGDEEDSIAEPGHGYLRSPIKSAGGIQDPVANNGEYSYTSRLYSHGTQGLSLGATEDLHSSQQYLRSIQGPNCGNGRPVYGSQAYPGCNQQYTNDVGASDQAYPSPNQRYTDDDAEAGAWAFTGYTQQHTNNSRAGAQNYRYLTQSGSQSSSQSGSQSGSVPALPSNQSTQTAYNDDFIPIDPAISGMYYNTTFDMFGDDTALPPLPPSLPPTPPAYRFGMCTDNSKNDNNDNNGDNDNDNNDENDNDENDNDENDNDENDNDDNDNGNNDDNDNGDQSITRRK</sequence>
<feature type="compositionally biased region" description="Low complexity" evidence="1">
    <location>
        <begin position="390"/>
        <end position="405"/>
    </location>
</feature>
<dbReference type="OrthoDB" id="5403747at2759"/>
<feature type="compositionally biased region" description="Pro residues" evidence="1">
    <location>
        <begin position="449"/>
        <end position="460"/>
    </location>
</feature>
<organism evidence="2">
    <name type="scientific">Rosellinia necatrix</name>
    <name type="common">White root-rot fungus</name>
    <dbReference type="NCBI Taxonomy" id="77044"/>
    <lineage>
        <taxon>Eukaryota</taxon>
        <taxon>Fungi</taxon>
        <taxon>Dikarya</taxon>
        <taxon>Ascomycota</taxon>
        <taxon>Pezizomycotina</taxon>
        <taxon>Sordariomycetes</taxon>
        <taxon>Xylariomycetidae</taxon>
        <taxon>Xylariales</taxon>
        <taxon>Xylariaceae</taxon>
        <taxon>Rosellinia</taxon>
    </lineage>
</organism>
<name>A0A1S7UNA1_ROSNE</name>
<feature type="region of interest" description="Disordered" evidence="1">
    <location>
        <begin position="389"/>
        <end position="420"/>
    </location>
</feature>
<feature type="region of interest" description="Disordered" evidence="1">
    <location>
        <begin position="448"/>
        <end position="529"/>
    </location>
</feature>
<accession>A0A1S7UNA1</accession>
<feature type="compositionally biased region" description="Polar residues" evidence="1">
    <location>
        <begin position="410"/>
        <end position="419"/>
    </location>
</feature>
<evidence type="ECO:0000313" key="2">
    <source>
        <dbReference type="EMBL" id="GAP83869.2"/>
    </source>
</evidence>
<protein>
    <submittedName>
        <fullName evidence="2">Uncharacterized protein</fullName>
    </submittedName>
</protein>
<feature type="region of interest" description="Disordered" evidence="1">
    <location>
        <begin position="243"/>
        <end position="273"/>
    </location>
</feature>
<feature type="compositionally biased region" description="Polar residues" evidence="1">
    <location>
        <begin position="336"/>
        <end position="354"/>
    </location>
</feature>
<dbReference type="Proteomes" id="UP000054516">
    <property type="component" value="Unassembled WGS sequence"/>
</dbReference>
<evidence type="ECO:0000256" key="1">
    <source>
        <dbReference type="SAM" id="MobiDB-lite"/>
    </source>
</evidence>
<evidence type="ECO:0000313" key="3">
    <source>
        <dbReference type="Proteomes" id="UP000054516"/>
    </source>
</evidence>
<feature type="region of interest" description="Disordered" evidence="1">
    <location>
        <begin position="133"/>
        <end position="214"/>
    </location>
</feature>
<gene>
    <name evidence="2" type="ORF">SAMD00023353_0502870</name>
</gene>
<proteinExistence type="predicted"/>
<dbReference type="AlphaFoldDB" id="A0A1S7UNA1"/>
<feature type="compositionally biased region" description="Acidic residues" evidence="1">
    <location>
        <begin position="480"/>
        <end position="520"/>
    </location>
</feature>
<keyword evidence="3" id="KW-1185">Reference proteome</keyword>
<feature type="region of interest" description="Disordered" evidence="1">
    <location>
        <begin position="336"/>
        <end position="357"/>
    </location>
</feature>